<comment type="caution">
    <text evidence="2">The sequence shown here is derived from an EMBL/GenBank/DDBJ whole genome shotgun (WGS) entry which is preliminary data.</text>
</comment>
<dbReference type="GO" id="GO:0004497">
    <property type="term" value="F:monooxygenase activity"/>
    <property type="evidence" value="ECO:0007669"/>
    <property type="project" value="UniProtKB-KW"/>
</dbReference>
<accession>A0A8H5P0T7</accession>
<dbReference type="RefSeq" id="XP_036531584.1">
    <property type="nucleotide sequence ID" value="XM_036677806.1"/>
</dbReference>
<dbReference type="AlphaFoldDB" id="A0A8H5P0T7"/>
<dbReference type="OrthoDB" id="74360at2759"/>
<reference evidence="2 3" key="1">
    <citation type="submission" date="2020-05" db="EMBL/GenBank/DDBJ databases">
        <title>Identification and distribution of gene clusters putatively required for synthesis of sphingolipid metabolism inhibitors in phylogenetically diverse species of the filamentous fungus Fusarium.</title>
        <authorList>
            <person name="Kim H.-S."/>
            <person name="Busman M."/>
            <person name="Brown D.W."/>
            <person name="Divon H."/>
            <person name="Uhlig S."/>
            <person name="Proctor R.H."/>
        </authorList>
    </citation>
    <scope>NUCLEOTIDE SEQUENCE [LARGE SCALE GENOMIC DNA]</scope>
    <source>
        <strain evidence="2 3">NRRL 66333</strain>
    </source>
</reference>
<proteinExistence type="inferred from homology"/>
<dbReference type="GeneID" id="59312524"/>
<sequence length="178" mass="20221">MSYTSTSSEDDKPLSGLLTAVRLQAAYAENPPHMIGPASSARNLHGVVNDLQVLPQMQPTAAKIVNYARSPLWISSTFASEFTPEGKNFTYTKQEIQAFKDDEEMFFQLRHSIEHSMNKFFRVSVKDSPEQRYAFREFKAKMEAVLNHDPDLCARLIPTFQLGCRRLSPGENYLEALQ</sequence>
<dbReference type="PANTHER" id="PTHR42877">
    <property type="entry name" value="L-ORNITHINE N(5)-MONOOXYGENASE-RELATED"/>
    <property type="match status" value="1"/>
</dbReference>
<keyword evidence="2" id="KW-0503">Monooxygenase</keyword>
<gene>
    <name evidence="2" type="ORF">FSUBG_12965</name>
</gene>
<evidence type="ECO:0000256" key="1">
    <source>
        <dbReference type="ARBA" id="ARBA00010139"/>
    </source>
</evidence>
<organism evidence="2 3">
    <name type="scientific">Gibberella subglutinans</name>
    <name type="common">Fusarium subglutinans</name>
    <dbReference type="NCBI Taxonomy" id="42677"/>
    <lineage>
        <taxon>Eukaryota</taxon>
        <taxon>Fungi</taxon>
        <taxon>Dikarya</taxon>
        <taxon>Ascomycota</taxon>
        <taxon>Pezizomycotina</taxon>
        <taxon>Sordariomycetes</taxon>
        <taxon>Hypocreomycetidae</taxon>
        <taxon>Hypocreales</taxon>
        <taxon>Nectriaceae</taxon>
        <taxon>Fusarium</taxon>
        <taxon>Fusarium fujikuroi species complex</taxon>
    </lineage>
</organism>
<dbReference type="Proteomes" id="UP000547976">
    <property type="component" value="Unassembled WGS sequence"/>
</dbReference>
<dbReference type="PANTHER" id="PTHR42877:SF11">
    <property type="entry name" value="MONOOXYGENASE, PUTATIVE (AFU_ORTHOLOGUE AFUA_6G13790)-RELATED"/>
    <property type="match status" value="1"/>
</dbReference>
<comment type="similarity">
    <text evidence="1">Belongs to the FAD-binding monooxygenase family.</text>
</comment>
<keyword evidence="3" id="KW-1185">Reference proteome</keyword>
<evidence type="ECO:0000313" key="2">
    <source>
        <dbReference type="EMBL" id="KAF5583958.1"/>
    </source>
</evidence>
<keyword evidence="2" id="KW-0560">Oxidoreductase</keyword>
<protein>
    <submittedName>
        <fullName evidence="2">Monooxygenase</fullName>
    </submittedName>
</protein>
<evidence type="ECO:0000313" key="3">
    <source>
        <dbReference type="Proteomes" id="UP000547976"/>
    </source>
</evidence>
<dbReference type="InterPro" id="IPR051209">
    <property type="entry name" value="FAD-bind_Monooxygenase_sf"/>
</dbReference>
<name>A0A8H5P0T7_GIBSU</name>
<dbReference type="EMBL" id="JAAOAV010000300">
    <property type="protein sequence ID" value="KAF5583958.1"/>
    <property type="molecule type" value="Genomic_DNA"/>
</dbReference>